<evidence type="ECO:0008006" key="3">
    <source>
        <dbReference type="Google" id="ProtNLM"/>
    </source>
</evidence>
<accession>A0A663E316</accession>
<dbReference type="GeneTree" id="ENSGT01010000222666"/>
<dbReference type="AlphaFoldDB" id="A0A663E316"/>
<evidence type="ECO:0000313" key="2">
    <source>
        <dbReference type="Proteomes" id="UP000472275"/>
    </source>
</evidence>
<reference evidence="1" key="2">
    <citation type="submission" date="2025-09" db="UniProtKB">
        <authorList>
            <consortium name="Ensembl"/>
        </authorList>
    </citation>
    <scope>IDENTIFICATION</scope>
</reference>
<dbReference type="InParanoid" id="A0A663E316"/>
<reference evidence="1" key="1">
    <citation type="submission" date="2025-08" db="UniProtKB">
        <authorList>
            <consortium name="Ensembl"/>
        </authorList>
    </citation>
    <scope>IDENTIFICATION</scope>
</reference>
<sequence length="119" mass="13685">MAATSRFASQYKRDLSTETLRTKVARRKSMLQKENRHKLFEKGRQFGLADVNVQLSKERGISQLNETSETCSQENRSVKQSNFALICLQQLKEECILLLIFSGKSLNDCFVIQEVKILI</sequence>
<protein>
    <recommendedName>
        <fullName evidence="3">IBB domain-containing protein</fullName>
    </recommendedName>
</protein>
<name>A0A663E316_AQUCH</name>
<dbReference type="Ensembl" id="ENSACCT00020006651.1">
    <property type="protein sequence ID" value="ENSACCP00020006384.1"/>
    <property type="gene ID" value="ENSACCG00020004364.1"/>
</dbReference>
<evidence type="ECO:0000313" key="1">
    <source>
        <dbReference type="Ensembl" id="ENSACCP00020006384.1"/>
    </source>
</evidence>
<proteinExistence type="predicted"/>
<organism evidence="1 2">
    <name type="scientific">Aquila chrysaetos chrysaetos</name>
    <dbReference type="NCBI Taxonomy" id="223781"/>
    <lineage>
        <taxon>Eukaryota</taxon>
        <taxon>Metazoa</taxon>
        <taxon>Chordata</taxon>
        <taxon>Craniata</taxon>
        <taxon>Vertebrata</taxon>
        <taxon>Euteleostomi</taxon>
        <taxon>Archelosauria</taxon>
        <taxon>Archosauria</taxon>
        <taxon>Dinosauria</taxon>
        <taxon>Saurischia</taxon>
        <taxon>Theropoda</taxon>
        <taxon>Coelurosauria</taxon>
        <taxon>Aves</taxon>
        <taxon>Neognathae</taxon>
        <taxon>Neoaves</taxon>
        <taxon>Telluraves</taxon>
        <taxon>Accipitrimorphae</taxon>
        <taxon>Accipitriformes</taxon>
        <taxon>Accipitridae</taxon>
        <taxon>Accipitrinae</taxon>
        <taxon>Aquila</taxon>
    </lineage>
</organism>
<dbReference type="Proteomes" id="UP000472275">
    <property type="component" value="Chromosome 2"/>
</dbReference>
<keyword evidence="2" id="KW-1185">Reference proteome</keyword>